<dbReference type="Proteomes" id="UP001169217">
    <property type="component" value="Unassembled WGS sequence"/>
</dbReference>
<gene>
    <name evidence="2" type="ORF">CLIM01_00658</name>
</gene>
<dbReference type="EMBL" id="JARUPT010000009">
    <property type="protein sequence ID" value="KAK0381997.1"/>
    <property type="molecule type" value="Genomic_DNA"/>
</dbReference>
<evidence type="ECO:0000313" key="2">
    <source>
        <dbReference type="EMBL" id="KAK0381997.1"/>
    </source>
</evidence>
<comment type="caution">
    <text evidence="2">The sequence shown here is derived from an EMBL/GenBank/DDBJ whole genome shotgun (WGS) entry which is preliminary data.</text>
</comment>
<keyword evidence="3" id="KW-1185">Reference proteome</keyword>
<sequence length="63" mass="7451">MTLPGIKTRQSRHMPGSSRSEKRHGKKRGVWVGRGRRPRKQETREIAFLDQVKCIHKEEERGR</sequence>
<protein>
    <submittedName>
        <fullName evidence="2">Uncharacterized protein</fullName>
    </submittedName>
</protein>
<evidence type="ECO:0000313" key="3">
    <source>
        <dbReference type="Proteomes" id="UP001169217"/>
    </source>
</evidence>
<accession>A0ABQ9QDS8</accession>
<evidence type="ECO:0000256" key="1">
    <source>
        <dbReference type="SAM" id="MobiDB-lite"/>
    </source>
</evidence>
<reference evidence="2" key="1">
    <citation type="submission" date="2023-04" db="EMBL/GenBank/DDBJ databases">
        <title>Colletotrichum limetticola genome sequence.</title>
        <authorList>
            <person name="Baroncelli R."/>
        </authorList>
    </citation>
    <scope>NUCLEOTIDE SEQUENCE</scope>
    <source>
        <strain evidence="2">KLA-Anderson</strain>
    </source>
</reference>
<feature type="region of interest" description="Disordered" evidence="1">
    <location>
        <begin position="1"/>
        <end position="44"/>
    </location>
</feature>
<feature type="compositionally biased region" description="Basic residues" evidence="1">
    <location>
        <begin position="21"/>
        <end position="39"/>
    </location>
</feature>
<organism evidence="2 3">
    <name type="scientific">Colletotrichum limetticola</name>
    <dbReference type="NCBI Taxonomy" id="1209924"/>
    <lineage>
        <taxon>Eukaryota</taxon>
        <taxon>Fungi</taxon>
        <taxon>Dikarya</taxon>
        <taxon>Ascomycota</taxon>
        <taxon>Pezizomycotina</taxon>
        <taxon>Sordariomycetes</taxon>
        <taxon>Hypocreomycetidae</taxon>
        <taxon>Glomerellales</taxon>
        <taxon>Glomerellaceae</taxon>
        <taxon>Colletotrichum</taxon>
        <taxon>Colletotrichum acutatum species complex</taxon>
    </lineage>
</organism>
<proteinExistence type="predicted"/>
<name>A0ABQ9QDS8_9PEZI</name>